<proteinExistence type="predicted"/>
<dbReference type="Gene3D" id="4.10.410.10">
    <property type="entry name" value="Pancreatic trypsin inhibitor Kunitz domain"/>
    <property type="match status" value="3"/>
</dbReference>
<evidence type="ECO:0000256" key="1">
    <source>
        <dbReference type="ARBA" id="ARBA00023157"/>
    </source>
</evidence>
<evidence type="ECO:0000259" key="5">
    <source>
        <dbReference type="PROSITE" id="PS50279"/>
    </source>
</evidence>
<keyword evidence="4" id="KW-0732">Signal</keyword>
<dbReference type="GO" id="GO:0004867">
    <property type="term" value="F:serine-type endopeptidase inhibitor activity"/>
    <property type="evidence" value="ECO:0007669"/>
    <property type="project" value="InterPro"/>
</dbReference>
<reference evidence="8" key="1">
    <citation type="submission" date="2017-02" db="UniProtKB">
        <authorList>
            <consortium name="WormBaseParasite"/>
        </authorList>
    </citation>
    <scope>IDENTIFICATION</scope>
</reference>
<keyword evidence="3" id="KW-1133">Transmembrane helix</keyword>
<feature type="transmembrane region" description="Helical" evidence="3">
    <location>
        <begin position="109"/>
        <end position="128"/>
    </location>
</feature>
<dbReference type="PANTHER" id="PTHR10083:SF374">
    <property type="entry name" value="BPTI_KUNITZ INHIBITOR DOMAIN-CONTAINING PROTEIN"/>
    <property type="match status" value="1"/>
</dbReference>
<dbReference type="InterPro" id="IPR020901">
    <property type="entry name" value="Prtase_inh_Kunz-CS"/>
</dbReference>
<dbReference type="CDD" id="cd00109">
    <property type="entry name" value="Kunitz-type"/>
    <property type="match status" value="2"/>
</dbReference>
<dbReference type="GO" id="GO:0005615">
    <property type="term" value="C:extracellular space"/>
    <property type="evidence" value="ECO:0007669"/>
    <property type="project" value="TreeGrafter"/>
</dbReference>
<evidence type="ECO:0000313" key="6">
    <source>
        <dbReference type="EMBL" id="VDK39495.1"/>
    </source>
</evidence>
<dbReference type="SMART" id="SM00131">
    <property type="entry name" value="KU"/>
    <property type="match status" value="3"/>
</dbReference>
<dbReference type="OrthoDB" id="4473401at2759"/>
<keyword evidence="1" id="KW-1015">Disulfide bond</keyword>
<dbReference type="WBParaSite" id="TASK_0000805401-mRNA-1">
    <property type="protein sequence ID" value="TASK_0000805401-mRNA-1"/>
    <property type="gene ID" value="TASK_0000805401"/>
</dbReference>
<protein>
    <submittedName>
        <fullName evidence="8">BPTI/Kunitz inhibitor domain-containing protein</fullName>
    </submittedName>
</protein>
<dbReference type="PROSITE" id="PS00280">
    <property type="entry name" value="BPTI_KUNITZ_1"/>
    <property type="match status" value="2"/>
</dbReference>
<dbReference type="AlphaFoldDB" id="A0A0R3WBM8"/>
<dbReference type="EMBL" id="UYRS01018720">
    <property type="protein sequence ID" value="VDK39495.1"/>
    <property type="molecule type" value="Genomic_DNA"/>
</dbReference>
<accession>A0A0R3WBM8</accession>
<organism evidence="8">
    <name type="scientific">Taenia asiatica</name>
    <name type="common">Asian tapeworm</name>
    <dbReference type="NCBI Taxonomy" id="60517"/>
    <lineage>
        <taxon>Eukaryota</taxon>
        <taxon>Metazoa</taxon>
        <taxon>Spiralia</taxon>
        <taxon>Lophotrochozoa</taxon>
        <taxon>Platyhelminthes</taxon>
        <taxon>Cestoda</taxon>
        <taxon>Eucestoda</taxon>
        <taxon>Cyclophyllidea</taxon>
        <taxon>Taeniidae</taxon>
        <taxon>Taenia</taxon>
    </lineage>
</organism>
<evidence type="ECO:0000256" key="3">
    <source>
        <dbReference type="SAM" id="Phobius"/>
    </source>
</evidence>
<dbReference type="PROSITE" id="PS50279">
    <property type="entry name" value="BPTI_KUNITZ_2"/>
    <property type="match status" value="3"/>
</dbReference>
<evidence type="ECO:0000313" key="8">
    <source>
        <dbReference type="WBParaSite" id="TASK_0000805401-mRNA-1"/>
    </source>
</evidence>
<reference evidence="6 7" key="2">
    <citation type="submission" date="2018-11" db="EMBL/GenBank/DDBJ databases">
        <authorList>
            <consortium name="Pathogen Informatics"/>
        </authorList>
    </citation>
    <scope>NUCLEOTIDE SEQUENCE [LARGE SCALE GENOMIC DNA]</scope>
</reference>
<keyword evidence="7" id="KW-1185">Reference proteome</keyword>
<feature type="domain" description="BPTI/Kunitz inhibitor" evidence="5">
    <location>
        <begin position="25"/>
        <end position="70"/>
    </location>
</feature>
<feature type="region of interest" description="Disordered" evidence="2">
    <location>
        <begin position="66"/>
        <end position="85"/>
    </location>
</feature>
<dbReference type="STRING" id="60517.A0A0R3WBM8"/>
<feature type="signal peptide" evidence="4">
    <location>
        <begin position="1"/>
        <end position="20"/>
    </location>
</feature>
<dbReference type="InterPro" id="IPR002223">
    <property type="entry name" value="Kunitz_BPTI"/>
</dbReference>
<name>A0A0R3WBM8_TAEAS</name>
<dbReference type="SUPFAM" id="SSF57362">
    <property type="entry name" value="BPTI-like"/>
    <property type="match status" value="3"/>
</dbReference>
<dbReference type="InterPro" id="IPR036880">
    <property type="entry name" value="Kunitz_BPTI_sf"/>
</dbReference>
<dbReference type="Proteomes" id="UP000282613">
    <property type="component" value="Unassembled WGS sequence"/>
</dbReference>
<feature type="domain" description="BPTI/Kunitz inhibitor" evidence="5">
    <location>
        <begin position="135"/>
        <end position="185"/>
    </location>
</feature>
<dbReference type="FunFam" id="4.10.410.10:FF:000020">
    <property type="entry name" value="Collagen, type VI, alpha 3"/>
    <property type="match status" value="1"/>
</dbReference>
<gene>
    <name evidence="6" type="ORF">TASK_LOCUS8055</name>
</gene>
<feature type="domain" description="BPTI/Kunitz inhibitor" evidence="5">
    <location>
        <begin position="210"/>
        <end position="260"/>
    </location>
</feature>
<dbReference type="InterPro" id="IPR050098">
    <property type="entry name" value="TFPI/VKTCI-like"/>
</dbReference>
<evidence type="ECO:0000256" key="2">
    <source>
        <dbReference type="SAM" id="MobiDB-lite"/>
    </source>
</evidence>
<keyword evidence="3" id="KW-0812">Transmembrane</keyword>
<dbReference type="PRINTS" id="PR00759">
    <property type="entry name" value="BASICPTASE"/>
</dbReference>
<evidence type="ECO:0000313" key="7">
    <source>
        <dbReference type="Proteomes" id="UP000282613"/>
    </source>
</evidence>
<feature type="compositionally biased region" description="Basic and acidic residues" evidence="2">
    <location>
        <begin position="68"/>
        <end position="78"/>
    </location>
</feature>
<keyword evidence="3" id="KW-0472">Membrane</keyword>
<feature type="transmembrane region" description="Helical" evidence="3">
    <location>
        <begin position="184"/>
        <end position="203"/>
    </location>
</feature>
<dbReference type="Pfam" id="PF00014">
    <property type="entry name" value="Kunitz_BPTI"/>
    <property type="match status" value="3"/>
</dbReference>
<feature type="chain" id="PRO_5043132747" evidence="4">
    <location>
        <begin position="21"/>
        <end position="273"/>
    </location>
</feature>
<sequence>MTTIALPALILLCVVGLNQGVKNKCKLPIERGNCEIYSRAWGYDNASKTCVPFVYSGCGGNANRFRRRNSEKDPRGKETLTPPLSTSSLCSKIRMRTHPFDLQQTFPQIAMAKLALLPFILFCFASLIQGKNDICKLPIDKGTCGSNIESWAYDASAGRCVRFMYGGCGGNENRFRTMGICKRIAMVKVVLLALTLLWVASLSQGEEDICSLPIEGGQCRGYVKSYGYKSAEDRCVRFVYTGCGGNPNRFKYKINCLRACVKYYKRQKKKKKH</sequence>
<dbReference type="PANTHER" id="PTHR10083">
    <property type="entry name" value="KUNITZ-TYPE PROTEASE INHIBITOR-RELATED"/>
    <property type="match status" value="1"/>
</dbReference>
<evidence type="ECO:0000256" key="4">
    <source>
        <dbReference type="SAM" id="SignalP"/>
    </source>
</evidence>